<dbReference type="EMBL" id="PP058116">
    <property type="protein sequence ID" value="WRQ13182.1"/>
    <property type="molecule type" value="Genomic_DNA"/>
</dbReference>
<accession>A0AAU0UTM8</accession>
<evidence type="ECO:0000313" key="1">
    <source>
        <dbReference type="EMBL" id="WRQ13182.1"/>
    </source>
</evidence>
<proteinExistence type="predicted"/>
<reference evidence="1" key="1">
    <citation type="submission" date="2023-12" db="EMBL/GenBank/DDBJ databases">
        <title>Characterization of Burkholderia phage.</title>
        <authorList>
            <person name="Askoura M."/>
        </authorList>
    </citation>
    <scope>NUCLEOTIDE SEQUENCE</scope>
</reference>
<name>A0AAU0UTM8_9CAUD</name>
<sequence>MKYREALKKTALFIPVSLMDRGLWRAIGEHAGELLVALVALVGRLGAITLYPVAVPILAALVVAAERENERAHERFMREFRAEWEPHRYEPRELRAGDTTSP</sequence>
<organism evidence="1">
    <name type="scientific">Burkholderia phage vB_BceM_CEP1</name>
    <dbReference type="NCBI Taxonomy" id="3113641"/>
    <lineage>
        <taxon>Viruses</taxon>
        <taxon>Duplodnaviria</taxon>
        <taxon>Heunggongvirae</taxon>
        <taxon>Uroviricota</taxon>
        <taxon>Caudoviricetes</taxon>
        <taxon>Peduoviridae</taxon>
        <taxon>Kisquattuordecimvirus</taxon>
    </lineage>
</organism>
<protein>
    <submittedName>
        <fullName evidence="1">Uncharacterized protein</fullName>
    </submittedName>
</protein>